<dbReference type="PANTHER" id="PTHR12677">
    <property type="entry name" value="GOLGI APPARATUS MEMBRANE PROTEIN TVP38-RELATED"/>
    <property type="match status" value="1"/>
</dbReference>
<feature type="transmembrane region" description="Helical" evidence="6">
    <location>
        <begin position="190"/>
        <end position="213"/>
    </location>
</feature>
<dbReference type="InterPro" id="IPR015414">
    <property type="entry name" value="TMEM64"/>
</dbReference>
<evidence type="ECO:0000256" key="1">
    <source>
        <dbReference type="ARBA" id="ARBA00004651"/>
    </source>
</evidence>
<evidence type="ECO:0000259" key="7">
    <source>
        <dbReference type="Pfam" id="PF09335"/>
    </source>
</evidence>
<evidence type="ECO:0000256" key="5">
    <source>
        <dbReference type="ARBA" id="ARBA00023136"/>
    </source>
</evidence>
<dbReference type="EMBL" id="UOFF01000047">
    <property type="protein sequence ID" value="VAW53990.1"/>
    <property type="molecule type" value="Genomic_DNA"/>
</dbReference>
<keyword evidence="4 6" id="KW-1133">Transmembrane helix</keyword>
<feature type="transmembrane region" description="Helical" evidence="6">
    <location>
        <begin position="164"/>
        <end position="184"/>
    </location>
</feature>
<feature type="domain" description="VTT" evidence="7">
    <location>
        <begin position="95"/>
        <end position="211"/>
    </location>
</feature>
<organism evidence="8">
    <name type="scientific">hydrothermal vent metagenome</name>
    <dbReference type="NCBI Taxonomy" id="652676"/>
    <lineage>
        <taxon>unclassified sequences</taxon>
        <taxon>metagenomes</taxon>
        <taxon>ecological metagenomes</taxon>
    </lineage>
</organism>
<feature type="transmembrane region" description="Helical" evidence="6">
    <location>
        <begin position="118"/>
        <end position="136"/>
    </location>
</feature>
<evidence type="ECO:0000256" key="3">
    <source>
        <dbReference type="ARBA" id="ARBA00022692"/>
    </source>
</evidence>
<evidence type="ECO:0000256" key="6">
    <source>
        <dbReference type="SAM" id="Phobius"/>
    </source>
</evidence>
<feature type="transmembrane region" description="Helical" evidence="6">
    <location>
        <begin position="225"/>
        <end position="242"/>
    </location>
</feature>
<comment type="subcellular location">
    <subcellularLocation>
        <location evidence="1">Cell membrane</location>
        <topology evidence="1">Multi-pass membrane protein</topology>
    </subcellularLocation>
</comment>
<evidence type="ECO:0000256" key="4">
    <source>
        <dbReference type="ARBA" id="ARBA00022989"/>
    </source>
</evidence>
<dbReference type="GO" id="GO:0005886">
    <property type="term" value="C:plasma membrane"/>
    <property type="evidence" value="ECO:0007669"/>
    <property type="project" value="UniProtKB-SubCell"/>
</dbReference>
<keyword evidence="3 6" id="KW-0812">Transmembrane</keyword>
<accession>A0A3B0WN43</accession>
<keyword evidence="2" id="KW-1003">Cell membrane</keyword>
<name>A0A3B0WN43_9ZZZZ</name>
<dbReference type="AlphaFoldDB" id="A0A3B0WN43"/>
<feature type="transmembrane region" description="Helical" evidence="6">
    <location>
        <begin position="6"/>
        <end position="23"/>
    </location>
</feature>
<dbReference type="Pfam" id="PF09335">
    <property type="entry name" value="VTT_dom"/>
    <property type="match status" value="1"/>
</dbReference>
<dbReference type="InterPro" id="IPR032816">
    <property type="entry name" value="VTT_dom"/>
</dbReference>
<sequence>MGIYSLAILITGVFIIGSIYFSIKIKTLRTHLLFISALMFFIFSFFFMHHQIEGTCEILIGDNVSEVLAIIRSWGVAAPLISILLMVLQAIVAPLPAYLITAANGIIFGVFWGVIISLIGALSGALVAFFMARWFYNQYASHLIQKTETKEYIEKISSQHGFKVILVARLIPLISFDLISFAAGASTIKISHFVVATLIGMLPATIVYTVLANKMGGMEKLSNEFVIYSTIVALVLVIFWVFKHKMSKK</sequence>
<keyword evidence="5 6" id="KW-0472">Membrane</keyword>
<feature type="transmembrane region" description="Helical" evidence="6">
    <location>
        <begin position="30"/>
        <end position="49"/>
    </location>
</feature>
<evidence type="ECO:0000313" key="8">
    <source>
        <dbReference type="EMBL" id="VAW53990.1"/>
    </source>
</evidence>
<gene>
    <name evidence="8" type="ORF">MNBD_GAMMA07-1596</name>
</gene>
<protein>
    <recommendedName>
        <fullName evidence="7">VTT domain-containing protein</fullName>
    </recommendedName>
</protein>
<reference evidence="8" key="1">
    <citation type="submission" date="2018-06" db="EMBL/GenBank/DDBJ databases">
        <authorList>
            <person name="Zhirakovskaya E."/>
        </authorList>
    </citation>
    <scope>NUCLEOTIDE SEQUENCE</scope>
</reference>
<dbReference type="PANTHER" id="PTHR12677:SF59">
    <property type="entry name" value="GOLGI APPARATUS MEMBRANE PROTEIN TVP38-RELATED"/>
    <property type="match status" value="1"/>
</dbReference>
<evidence type="ECO:0000256" key="2">
    <source>
        <dbReference type="ARBA" id="ARBA00022475"/>
    </source>
</evidence>
<proteinExistence type="predicted"/>